<comment type="caution">
    <text evidence="1">The sequence shown here is derived from an EMBL/GenBank/DDBJ whole genome shotgun (WGS) entry which is preliminary data.</text>
</comment>
<evidence type="ECO:0000313" key="1">
    <source>
        <dbReference type="EMBL" id="TNV74676.1"/>
    </source>
</evidence>
<dbReference type="EMBL" id="RRYP01016720">
    <property type="protein sequence ID" value="TNV74676.1"/>
    <property type="molecule type" value="Genomic_DNA"/>
</dbReference>
<gene>
    <name evidence="1" type="ORF">FGO68_gene1864</name>
</gene>
<dbReference type="Proteomes" id="UP000785679">
    <property type="component" value="Unassembled WGS sequence"/>
</dbReference>
<name>A0A8J8SY75_HALGN</name>
<dbReference type="AlphaFoldDB" id="A0A8J8SY75"/>
<keyword evidence="2" id="KW-1185">Reference proteome</keyword>
<sequence>MKQYLSNNHKHIVIQNIQVEYSTATAVIMYRLTPTDARQVDVKIYPKHFRKFFAVKIETNDVINIAAMEHSTVAPCPQTANRIKNSIASTITKTQKILQQSNLYKLASYSQSLAYSSLLNISVQRLNGKLFILNLLISHAMQIII</sequence>
<evidence type="ECO:0000313" key="2">
    <source>
        <dbReference type="Proteomes" id="UP000785679"/>
    </source>
</evidence>
<protein>
    <submittedName>
        <fullName evidence="1">Uncharacterized protein</fullName>
    </submittedName>
</protein>
<accession>A0A8J8SY75</accession>
<reference evidence="1" key="1">
    <citation type="submission" date="2019-06" db="EMBL/GenBank/DDBJ databases">
        <authorList>
            <person name="Zheng W."/>
        </authorList>
    </citation>
    <scope>NUCLEOTIDE SEQUENCE</scope>
    <source>
        <strain evidence="1">QDHG01</strain>
    </source>
</reference>
<proteinExistence type="predicted"/>
<organism evidence="1 2">
    <name type="scientific">Halteria grandinella</name>
    <dbReference type="NCBI Taxonomy" id="5974"/>
    <lineage>
        <taxon>Eukaryota</taxon>
        <taxon>Sar</taxon>
        <taxon>Alveolata</taxon>
        <taxon>Ciliophora</taxon>
        <taxon>Intramacronucleata</taxon>
        <taxon>Spirotrichea</taxon>
        <taxon>Stichotrichia</taxon>
        <taxon>Sporadotrichida</taxon>
        <taxon>Halteriidae</taxon>
        <taxon>Halteria</taxon>
    </lineage>
</organism>